<keyword evidence="13" id="KW-1185">Reference proteome</keyword>
<dbReference type="NCBIfam" id="TIGR02960">
    <property type="entry name" value="SigX5"/>
    <property type="match status" value="1"/>
</dbReference>
<proteinExistence type="inferred from homology"/>
<dbReference type="InterPro" id="IPR014284">
    <property type="entry name" value="RNA_pol_sigma-70_dom"/>
</dbReference>
<comment type="caution">
    <text evidence="12">The sequence shown here is derived from an EMBL/GenBank/DDBJ whole genome shotgun (WGS) entry which is preliminary data.</text>
</comment>
<evidence type="ECO:0000256" key="7">
    <source>
        <dbReference type="RuleBase" id="RU000716"/>
    </source>
</evidence>
<feature type="compositionally biased region" description="Polar residues" evidence="8">
    <location>
        <begin position="342"/>
        <end position="352"/>
    </location>
</feature>
<dbReference type="Gene3D" id="3.10.450.50">
    <property type="match status" value="1"/>
</dbReference>
<keyword evidence="6 7" id="KW-0804">Transcription</keyword>
<dbReference type="InterPro" id="IPR013325">
    <property type="entry name" value="RNA_pol_sigma_r2"/>
</dbReference>
<dbReference type="Pfam" id="PF08281">
    <property type="entry name" value="Sigma70_r4_2"/>
    <property type="match status" value="1"/>
</dbReference>
<dbReference type="InterPro" id="IPR007627">
    <property type="entry name" value="RNA_pol_sigma70_r2"/>
</dbReference>
<dbReference type="Proteomes" id="UP001500212">
    <property type="component" value="Unassembled WGS sequence"/>
</dbReference>
<feature type="domain" description="RNA polymerase sigma-70 region 2" evidence="9">
    <location>
        <begin position="20"/>
        <end position="85"/>
    </location>
</feature>
<dbReference type="EMBL" id="BAABHJ010000012">
    <property type="protein sequence ID" value="GAA4610337.1"/>
    <property type="molecule type" value="Genomic_DNA"/>
</dbReference>
<dbReference type="InterPro" id="IPR000838">
    <property type="entry name" value="RNA_pol_sigma70_ECF_CS"/>
</dbReference>
<dbReference type="InterPro" id="IPR037401">
    <property type="entry name" value="SnoaL-like"/>
</dbReference>
<evidence type="ECO:0000259" key="9">
    <source>
        <dbReference type="Pfam" id="PF04542"/>
    </source>
</evidence>
<keyword evidence="4 7" id="KW-0731">Sigma factor</keyword>
<dbReference type="PROSITE" id="PS01063">
    <property type="entry name" value="SIGMA70_ECF"/>
    <property type="match status" value="1"/>
</dbReference>
<feature type="region of interest" description="Disordered" evidence="8">
    <location>
        <begin position="324"/>
        <end position="352"/>
    </location>
</feature>
<dbReference type="SUPFAM" id="SSF88946">
    <property type="entry name" value="Sigma2 domain of RNA polymerase sigma factors"/>
    <property type="match status" value="1"/>
</dbReference>
<dbReference type="RefSeq" id="WP_345356840.1">
    <property type="nucleotide sequence ID" value="NZ_BAABHJ010000012.1"/>
</dbReference>
<keyword evidence="3 7" id="KW-0805">Transcription regulation</keyword>
<feature type="domain" description="SnoaL-like" evidence="11">
    <location>
        <begin position="214"/>
        <end position="292"/>
    </location>
</feature>
<organism evidence="12 13">
    <name type="scientific">Actinoallomurus liliacearum</name>
    <dbReference type="NCBI Taxonomy" id="1080073"/>
    <lineage>
        <taxon>Bacteria</taxon>
        <taxon>Bacillati</taxon>
        <taxon>Actinomycetota</taxon>
        <taxon>Actinomycetes</taxon>
        <taxon>Streptosporangiales</taxon>
        <taxon>Thermomonosporaceae</taxon>
        <taxon>Actinoallomurus</taxon>
    </lineage>
</organism>
<evidence type="ECO:0000256" key="2">
    <source>
        <dbReference type="ARBA" id="ARBA00011344"/>
    </source>
</evidence>
<evidence type="ECO:0000256" key="1">
    <source>
        <dbReference type="ARBA" id="ARBA00010641"/>
    </source>
</evidence>
<reference evidence="13" key="1">
    <citation type="journal article" date="2019" name="Int. J. Syst. Evol. Microbiol.">
        <title>The Global Catalogue of Microorganisms (GCM) 10K type strain sequencing project: providing services to taxonomists for standard genome sequencing and annotation.</title>
        <authorList>
            <consortium name="The Broad Institute Genomics Platform"/>
            <consortium name="The Broad Institute Genome Sequencing Center for Infectious Disease"/>
            <person name="Wu L."/>
            <person name="Ma J."/>
        </authorList>
    </citation>
    <scope>NUCLEOTIDE SEQUENCE [LARGE SCALE GENOMIC DNA]</scope>
    <source>
        <strain evidence="13">JCM 17938</strain>
    </source>
</reference>
<dbReference type="InterPro" id="IPR014305">
    <property type="entry name" value="RNA_pol_sigma-G_actinobac"/>
</dbReference>
<dbReference type="InterPro" id="IPR013249">
    <property type="entry name" value="RNA_pol_sigma70_r4_t2"/>
</dbReference>
<evidence type="ECO:0000259" key="11">
    <source>
        <dbReference type="Pfam" id="PF12680"/>
    </source>
</evidence>
<dbReference type="Pfam" id="PF04542">
    <property type="entry name" value="Sigma70_r2"/>
    <property type="match status" value="1"/>
</dbReference>
<dbReference type="Pfam" id="PF12680">
    <property type="entry name" value="SnoaL_2"/>
    <property type="match status" value="1"/>
</dbReference>
<evidence type="ECO:0000256" key="8">
    <source>
        <dbReference type="SAM" id="MobiDB-lite"/>
    </source>
</evidence>
<sequence length="352" mass="38313">MTQMAHPEVEADEVFARLASPYRSELLAYCYRMIGSVHDAEDLVQETYLRAWRSYEAFEGRASLRTWLYRIATNVCLTALEHRERRPLPSGLGGPADDPEGPVAPPPEVTWLQPLPDRLVRVGSDDPAAIVAARESLRLALVAALQYLPPRQRAVLILRDVLALRAAEVAELLDISVPAVKSILQRARARLDQVAPSEDDATEASGARQRELLDRYAAAFENADITALMGLLTEDAVLEMPPTPTWFAGRDSVGRFFASRILTAPGLFRMVPTAANGQPAVAMYQRGPDGVRHAYAVMVLSASEAGIRHIVVFRDPGLFEQFGLPPTLEPAPTGDSVEAPDSGSSAPGRPTS</sequence>
<evidence type="ECO:0000256" key="6">
    <source>
        <dbReference type="ARBA" id="ARBA00023163"/>
    </source>
</evidence>
<dbReference type="PANTHER" id="PTHR43133">
    <property type="entry name" value="RNA POLYMERASE ECF-TYPE SIGMA FACTO"/>
    <property type="match status" value="1"/>
</dbReference>
<evidence type="ECO:0000259" key="10">
    <source>
        <dbReference type="Pfam" id="PF08281"/>
    </source>
</evidence>
<dbReference type="InterPro" id="IPR032710">
    <property type="entry name" value="NTF2-like_dom_sf"/>
</dbReference>
<dbReference type="NCBIfam" id="TIGR02937">
    <property type="entry name" value="sigma70-ECF"/>
    <property type="match status" value="1"/>
</dbReference>
<name>A0ABP8TMP9_9ACTN</name>
<dbReference type="CDD" id="cd06171">
    <property type="entry name" value="Sigma70_r4"/>
    <property type="match status" value="1"/>
</dbReference>
<feature type="region of interest" description="Disordered" evidence="8">
    <location>
        <begin position="87"/>
        <end position="106"/>
    </location>
</feature>
<protein>
    <recommendedName>
        <fullName evidence="7">RNA polymerase sigma factor</fullName>
    </recommendedName>
</protein>
<dbReference type="Gene3D" id="1.10.10.10">
    <property type="entry name" value="Winged helix-like DNA-binding domain superfamily/Winged helix DNA-binding domain"/>
    <property type="match status" value="1"/>
</dbReference>
<evidence type="ECO:0000256" key="4">
    <source>
        <dbReference type="ARBA" id="ARBA00023082"/>
    </source>
</evidence>
<keyword evidence="5 7" id="KW-0238">DNA-binding</keyword>
<accession>A0ABP8TMP9</accession>
<comment type="subunit">
    <text evidence="2">Interacts transiently with the RNA polymerase catalytic core formed by RpoA, RpoB, RpoC and RpoZ (2 alpha, 1 beta, 1 beta' and 1 omega subunit) to form the RNA polymerase holoenzyme that can initiate transcription.</text>
</comment>
<evidence type="ECO:0000256" key="5">
    <source>
        <dbReference type="ARBA" id="ARBA00023125"/>
    </source>
</evidence>
<dbReference type="SUPFAM" id="SSF88659">
    <property type="entry name" value="Sigma3 and sigma4 domains of RNA polymerase sigma factors"/>
    <property type="match status" value="1"/>
</dbReference>
<evidence type="ECO:0000313" key="13">
    <source>
        <dbReference type="Proteomes" id="UP001500212"/>
    </source>
</evidence>
<dbReference type="InterPro" id="IPR013324">
    <property type="entry name" value="RNA_pol_sigma_r3/r4-like"/>
</dbReference>
<dbReference type="SUPFAM" id="SSF54427">
    <property type="entry name" value="NTF2-like"/>
    <property type="match status" value="1"/>
</dbReference>
<evidence type="ECO:0000256" key="3">
    <source>
        <dbReference type="ARBA" id="ARBA00023015"/>
    </source>
</evidence>
<comment type="similarity">
    <text evidence="1 7">Belongs to the sigma-70 factor family. ECF subfamily.</text>
</comment>
<gene>
    <name evidence="12" type="ORF">GCM10023195_42360</name>
</gene>
<dbReference type="PANTHER" id="PTHR43133:SF65">
    <property type="entry name" value="ECF RNA POLYMERASE SIGMA FACTOR SIGG"/>
    <property type="match status" value="1"/>
</dbReference>
<feature type="domain" description="RNA polymerase sigma factor 70 region 4 type 2" evidence="10">
    <location>
        <begin position="139"/>
        <end position="191"/>
    </location>
</feature>
<evidence type="ECO:0000313" key="12">
    <source>
        <dbReference type="EMBL" id="GAA4610337.1"/>
    </source>
</evidence>
<dbReference type="NCBIfam" id="NF006089">
    <property type="entry name" value="PRK08241.1"/>
    <property type="match status" value="1"/>
</dbReference>
<dbReference type="InterPro" id="IPR039425">
    <property type="entry name" value="RNA_pol_sigma-70-like"/>
</dbReference>
<dbReference type="Gene3D" id="1.10.1740.10">
    <property type="match status" value="1"/>
</dbReference>
<dbReference type="InterPro" id="IPR036388">
    <property type="entry name" value="WH-like_DNA-bd_sf"/>
</dbReference>